<dbReference type="PANTHER" id="PTHR42940:SF8">
    <property type="entry name" value="VACUOLAR PROTEIN SORTING-ASSOCIATED PROTEIN 11"/>
    <property type="match status" value="1"/>
</dbReference>
<gene>
    <name evidence="9" type="ORF">GA0071312_2109</name>
</gene>
<comment type="caution">
    <text evidence="9">The sequence shown here is derived from an EMBL/GenBank/DDBJ whole genome shotgun (WGS) entry which is preliminary data.</text>
</comment>
<evidence type="ECO:0000256" key="5">
    <source>
        <dbReference type="ARBA" id="ARBA00022833"/>
    </source>
</evidence>
<dbReference type="EMBL" id="FMBM01000002">
    <property type="protein sequence ID" value="SCC81176.1"/>
    <property type="molecule type" value="Genomic_DNA"/>
</dbReference>
<reference evidence="9 10" key="1">
    <citation type="submission" date="2016-08" db="EMBL/GenBank/DDBJ databases">
        <authorList>
            <person name="Varghese N."/>
            <person name="Submissions Spin"/>
        </authorList>
    </citation>
    <scope>NUCLEOTIDE SEQUENCE [LARGE SCALE GENOMIC DNA]</scope>
    <source>
        <strain evidence="9 10">HL-109</strain>
    </source>
</reference>
<comment type="cofactor">
    <cofactor evidence="1 7">
        <name>Zn(2+)</name>
        <dbReference type="ChEBI" id="CHEBI:29105"/>
    </cofactor>
</comment>
<keyword evidence="6" id="KW-0560">Oxidoreductase</keyword>
<dbReference type="SUPFAM" id="SSF51735">
    <property type="entry name" value="NAD(P)-binding Rossmann-fold domains"/>
    <property type="match status" value="1"/>
</dbReference>
<name>A0ABY0KA13_9HYPH</name>
<evidence type="ECO:0000256" key="2">
    <source>
        <dbReference type="ARBA" id="ARBA00008072"/>
    </source>
</evidence>
<dbReference type="InterPro" id="IPR036291">
    <property type="entry name" value="NAD(P)-bd_dom_sf"/>
</dbReference>
<dbReference type="Gene3D" id="3.90.180.10">
    <property type="entry name" value="Medium-chain alcohol dehydrogenases, catalytic domain"/>
    <property type="match status" value="1"/>
</dbReference>
<keyword evidence="10" id="KW-1185">Reference proteome</keyword>
<sequence>MRCYCVAEFGEPLQRMERPTPQPKGTEVLVRVSHCGVCHTDVHLWHGYYDLGDGKKLELSGRGVKPPFTPGHEMFGEVVSVGPEAPESVIGRRGVVFPWVGCGNCAHCREGDDHLCATPRFLGVFSPGGYGDHVIVPSERHVVEMQGVDPALAATYACSGLTAFGALAKARPFGPDAPLVLIGAGGVGLTAVALLVAEGATGYTVVDIDDGKLSVARSLGAPATLNARAPDTNKQIASAGAPATVIDFVGSEETAAMALGVLRKGGTYIVVGLYGGALKIPLPSIPLRVLRIQGSYVGNLATFEELAALVSTGRVPAIPVERRAWHRCTETLEALEAGQVNGRVVLEIGEEQ</sequence>
<dbReference type="InterPro" id="IPR013149">
    <property type="entry name" value="ADH-like_C"/>
</dbReference>
<evidence type="ECO:0000313" key="9">
    <source>
        <dbReference type="EMBL" id="SCC81176.1"/>
    </source>
</evidence>
<proteinExistence type="inferred from homology"/>
<evidence type="ECO:0000256" key="7">
    <source>
        <dbReference type="RuleBase" id="RU361277"/>
    </source>
</evidence>
<evidence type="ECO:0000256" key="3">
    <source>
        <dbReference type="ARBA" id="ARBA00013190"/>
    </source>
</evidence>
<keyword evidence="5 7" id="KW-0862">Zinc</keyword>
<feature type="domain" description="Enoyl reductase (ER)" evidence="8">
    <location>
        <begin position="10"/>
        <end position="346"/>
    </location>
</feature>
<dbReference type="Gene3D" id="3.40.50.720">
    <property type="entry name" value="NAD(P)-binding Rossmann-like Domain"/>
    <property type="match status" value="1"/>
</dbReference>
<dbReference type="SMART" id="SM00829">
    <property type="entry name" value="PKS_ER"/>
    <property type="match status" value="1"/>
</dbReference>
<evidence type="ECO:0000256" key="6">
    <source>
        <dbReference type="ARBA" id="ARBA00023002"/>
    </source>
</evidence>
<keyword evidence="4 7" id="KW-0479">Metal-binding</keyword>
<protein>
    <recommendedName>
        <fullName evidence="3">alcohol dehydrogenase</fullName>
        <ecNumber evidence="3">1.1.1.1</ecNumber>
    </recommendedName>
</protein>
<dbReference type="SUPFAM" id="SSF50129">
    <property type="entry name" value="GroES-like"/>
    <property type="match status" value="1"/>
</dbReference>
<evidence type="ECO:0000256" key="4">
    <source>
        <dbReference type="ARBA" id="ARBA00022723"/>
    </source>
</evidence>
<dbReference type="Pfam" id="PF08240">
    <property type="entry name" value="ADH_N"/>
    <property type="match status" value="1"/>
</dbReference>
<dbReference type="PROSITE" id="PS00059">
    <property type="entry name" value="ADH_ZINC"/>
    <property type="match status" value="1"/>
</dbReference>
<dbReference type="RefSeq" id="WP_074444931.1">
    <property type="nucleotide sequence ID" value="NZ_FMBM01000002.1"/>
</dbReference>
<evidence type="ECO:0000313" key="10">
    <source>
        <dbReference type="Proteomes" id="UP000182800"/>
    </source>
</evidence>
<dbReference type="CDD" id="cd08240">
    <property type="entry name" value="6_hydroxyhexanoate_dh_like"/>
    <property type="match status" value="1"/>
</dbReference>
<organism evidence="9 10">
    <name type="scientific">Saliniramus fredricksonii</name>
    <dbReference type="NCBI Taxonomy" id="1653334"/>
    <lineage>
        <taxon>Bacteria</taxon>
        <taxon>Pseudomonadati</taxon>
        <taxon>Pseudomonadota</taxon>
        <taxon>Alphaproteobacteria</taxon>
        <taxon>Hyphomicrobiales</taxon>
        <taxon>Salinarimonadaceae</taxon>
        <taxon>Saliniramus</taxon>
    </lineage>
</organism>
<dbReference type="InterPro" id="IPR020843">
    <property type="entry name" value="ER"/>
</dbReference>
<dbReference type="Proteomes" id="UP000182800">
    <property type="component" value="Unassembled WGS sequence"/>
</dbReference>
<evidence type="ECO:0000256" key="1">
    <source>
        <dbReference type="ARBA" id="ARBA00001947"/>
    </source>
</evidence>
<dbReference type="Pfam" id="PF00107">
    <property type="entry name" value="ADH_zinc_N"/>
    <property type="match status" value="1"/>
</dbReference>
<evidence type="ECO:0000259" key="8">
    <source>
        <dbReference type="SMART" id="SM00829"/>
    </source>
</evidence>
<dbReference type="EC" id="1.1.1.1" evidence="3"/>
<dbReference type="InterPro" id="IPR011032">
    <property type="entry name" value="GroES-like_sf"/>
</dbReference>
<dbReference type="PANTHER" id="PTHR42940">
    <property type="entry name" value="ALCOHOL DEHYDROGENASE 1-RELATED"/>
    <property type="match status" value="1"/>
</dbReference>
<comment type="similarity">
    <text evidence="2 7">Belongs to the zinc-containing alcohol dehydrogenase family.</text>
</comment>
<accession>A0ABY0KA13</accession>
<dbReference type="InterPro" id="IPR013154">
    <property type="entry name" value="ADH-like_N"/>
</dbReference>
<dbReference type="InterPro" id="IPR002328">
    <property type="entry name" value="ADH_Zn_CS"/>
</dbReference>